<dbReference type="AlphaFoldDB" id="A0AAV2LLP2"/>
<sequence>MIHLSAAVGAMGCFDCFCDGTTVTHPECQISVHVRAAIGAYNQAQISTAAGSAPRPSQITIRGGRPVARQLPGAMSPSTNADGNLAAPEHLTQHQHDSPAPHPRRHRPSLRNALGIKNDPHLAFILIRSYEKMMASRSPKASTPKTTTATGDLPSSISPVESDRDDLSVAGVQPFIEEKELEVLEKRHSDLWLNEKRANNLEDSV</sequence>
<protein>
    <submittedName>
        <fullName evidence="2">Uncharacterized protein</fullName>
    </submittedName>
</protein>
<evidence type="ECO:0000313" key="2">
    <source>
        <dbReference type="EMBL" id="CAL1602911.1"/>
    </source>
</evidence>
<reference evidence="2 3" key="1">
    <citation type="submission" date="2024-04" db="EMBL/GenBank/DDBJ databases">
        <authorList>
            <person name="Waldvogel A.-M."/>
            <person name="Schoenle A."/>
        </authorList>
    </citation>
    <scope>NUCLEOTIDE SEQUENCE [LARGE SCALE GENOMIC DNA]</scope>
</reference>
<proteinExistence type="predicted"/>
<gene>
    <name evidence="2" type="ORF">KC01_LOCUS30643</name>
</gene>
<name>A0AAV2LLP2_KNICA</name>
<feature type="compositionally biased region" description="Low complexity" evidence="1">
    <location>
        <begin position="138"/>
        <end position="150"/>
    </location>
</feature>
<feature type="region of interest" description="Disordered" evidence="1">
    <location>
        <begin position="136"/>
        <end position="166"/>
    </location>
</feature>
<keyword evidence="3" id="KW-1185">Reference proteome</keyword>
<feature type="region of interest" description="Disordered" evidence="1">
    <location>
        <begin position="90"/>
        <end position="114"/>
    </location>
</feature>
<accession>A0AAV2LLP2</accession>
<dbReference type="Proteomes" id="UP001497482">
    <property type="component" value="Chromosome 4"/>
</dbReference>
<organism evidence="2 3">
    <name type="scientific">Knipowitschia caucasica</name>
    <name type="common">Caucasian dwarf goby</name>
    <name type="synonym">Pomatoschistus caucasicus</name>
    <dbReference type="NCBI Taxonomy" id="637954"/>
    <lineage>
        <taxon>Eukaryota</taxon>
        <taxon>Metazoa</taxon>
        <taxon>Chordata</taxon>
        <taxon>Craniata</taxon>
        <taxon>Vertebrata</taxon>
        <taxon>Euteleostomi</taxon>
        <taxon>Actinopterygii</taxon>
        <taxon>Neopterygii</taxon>
        <taxon>Teleostei</taxon>
        <taxon>Neoteleostei</taxon>
        <taxon>Acanthomorphata</taxon>
        <taxon>Gobiaria</taxon>
        <taxon>Gobiiformes</taxon>
        <taxon>Gobioidei</taxon>
        <taxon>Gobiidae</taxon>
        <taxon>Gobiinae</taxon>
        <taxon>Knipowitschia</taxon>
    </lineage>
</organism>
<evidence type="ECO:0000256" key="1">
    <source>
        <dbReference type="SAM" id="MobiDB-lite"/>
    </source>
</evidence>
<dbReference type="EMBL" id="OZ035826">
    <property type="protein sequence ID" value="CAL1602911.1"/>
    <property type="molecule type" value="Genomic_DNA"/>
</dbReference>
<evidence type="ECO:0000313" key="3">
    <source>
        <dbReference type="Proteomes" id="UP001497482"/>
    </source>
</evidence>